<dbReference type="Proteomes" id="UP000076276">
    <property type="component" value="Unassembled WGS sequence"/>
</dbReference>
<protein>
    <recommendedName>
        <fullName evidence="3">DNA-binding response regulator</fullName>
    </recommendedName>
</protein>
<accession>A0A151XXE5</accession>
<dbReference type="SUPFAM" id="SSF52172">
    <property type="entry name" value="CheY-like"/>
    <property type="match status" value="1"/>
</dbReference>
<organism evidence="1 2">
    <name type="scientific">Acinetobacter pragensis</name>
    <dbReference type="NCBI Taxonomy" id="1806892"/>
    <lineage>
        <taxon>Bacteria</taxon>
        <taxon>Pseudomonadati</taxon>
        <taxon>Pseudomonadota</taxon>
        <taxon>Gammaproteobacteria</taxon>
        <taxon>Moraxellales</taxon>
        <taxon>Moraxellaceae</taxon>
        <taxon>Acinetobacter</taxon>
    </lineage>
</organism>
<dbReference type="EMBL" id="LUAW01000067">
    <property type="protein sequence ID" value="KYQ70492.1"/>
    <property type="molecule type" value="Genomic_DNA"/>
</dbReference>
<dbReference type="InterPro" id="IPR011006">
    <property type="entry name" value="CheY-like_superfamily"/>
</dbReference>
<dbReference type="STRING" id="1806892.AZH43_04080"/>
<keyword evidence="2" id="KW-1185">Reference proteome</keyword>
<evidence type="ECO:0000313" key="2">
    <source>
        <dbReference type="Proteomes" id="UP000076276"/>
    </source>
</evidence>
<proteinExistence type="predicted"/>
<dbReference type="RefSeq" id="WP_067672339.1">
    <property type="nucleotide sequence ID" value="NZ_CBCSIK010000001.1"/>
</dbReference>
<dbReference type="OrthoDB" id="6713358at2"/>
<name>A0A151XXE5_9GAMM</name>
<reference evidence="1 2" key="1">
    <citation type="submission" date="2016-03" db="EMBL/GenBank/DDBJ databases">
        <title>Acinetobacter genomospecies 28 strain ANC 4149.</title>
        <authorList>
            <person name="Radolfova-Krizova L."/>
            <person name="Nemec A."/>
        </authorList>
    </citation>
    <scope>NUCLEOTIDE SEQUENCE [LARGE SCALE GENOMIC DNA]</scope>
    <source>
        <strain evidence="1 2">ANC 4149</strain>
    </source>
</reference>
<dbReference type="AlphaFoldDB" id="A0A151XXE5"/>
<evidence type="ECO:0000313" key="1">
    <source>
        <dbReference type="EMBL" id="KYQ70492.1"/>
    </source>
</evidence>
<gene>
    <name evidence="1" type="ORF">AZH43_04080</name>
</gene>
<comment type="caution">
    <text evidence="1">The sequence shown here is derived from an EMBL/GenBank/DDBJ whole genome shotgun (WGS) entry which is preliminary data.</text>
</comment>
<evidence type="ECO:0008006" key="3">
    <source>
        <dbReference type="Google" id="ProtNLM"/>
    </source>
</evidence>
<sequence>MHNDLILPVPVLTIRQGRITPALQQHNMLLQVILKDLGYPDELVLSAESEDSAAQAITEHLPNLIFYRVADHSNLHFLPQIKSLYPSCCLISIHENKAAPSEILKTVQNGADAYLLSDTPAEQLFQQIKCILRGGAVLHPEFAKLLQEQLTSKHNQEINLIFNSVEIQIIEQISQPSSEVQAALALNLSEYQVYSFIKNIFRKIYILHKNTEAAAE</sequence>
<dbReference type="Gene3D" id="3.40.50.2300">
    <property type="match status" value="1"/>
</dbReference>